<feature type="transmembrane region" description="Helical" evidence="1">
    <location>
        <begin position="12"/>
        <end position="32"/>
    </location>
</feature>
<proteinExistence type="predicted"/>
<accession>A0A7D6VEW5</accession>
<keyword evidence="3" id="KW-1185">Reference proteome</keyword>
<evidence type="ECO:0000256" key="1">
    <source>
        <dbReference type="SAM" id="Phobius"/>
    </source>
</evidence>
<keyword evidence="1" id="KW-0812">Transmembrane</keyword>
<dbReference type="Proteomes" id="UP000515512">
    <property type="component" value="Chromosome"/>
</dbReference>
<evidence type="ECO:0000313" key="3">
    <source>
        <dbReference type="Proteomes" id="UP000515512"/>
    </source>
</evidence>
<keyword evidence="1" id="KW-1133">Transmembrane helix</keyword>
<evidence type="ECO:0000313" key="2">
    <source>
        <dbReference type="EMBL" id="QLY28516.1"/>
    </source>
</evidence>
<dbReference type="RefSeq" id="WP_181579722.1">
    <property type="nucleotide sequence ID" value="NZ_CP059399.1"/>
</dbReference>
<keyword evidence="1" id="KW-0472">Membrane</keyword>
<dbReference type="KEGG" id="nhu:H0264_24515"/>
<dbReference type="EMBL" id="CP059399">
    <property type="protein sequence ID" value="QLY28516.1"/>
    <property type="molecule type" value="Genomic_DNA"/>
</dbReference>
<dbReference type="AlphaFoldDB" id="A0A7D6VEW5"/>
<organism evidence="2 3">
    <name type="scientific">Nocardia huaxiensis</name>
    <dbReference type="NCBI Taxonomy" id="2755382"/>
    <lineage>
        <taxon>Bacteria</taxon>
        <taxon>Bacillati</taxon>
        <taxon>Actinomycetota</taxon>
        <taxon>Actinomycetes</taxon>
        <taxon>Mycobacteriales</taxon>
        <taxon>Nocardiaceae</taxon>
        <taxon>Nocardia</taxon>
    </lineage>
</organism>
<sequence>MSAPLNADTRWYALAFGAFHQPAILEGMIIVIRSRKSAFATITTALAALAAALVLAAPNASAFVWRVDVSPGLSVGLGTSQYGSGCSYTVTVQGWSGDYAWLYDIGGFGTFNPQQVQIGSDGRATSTWTPHNSGVHRIWADSYYGGGAGSGSITVGTGINLGSACVVL</sequence>
<reference evidence="2 3" key="1">
    <citation type="submission" date="2020-07" db="EMBL/GenBank/DDBJ databases">
        <authorList>
            <person name="Zhuang K."/>
            <person name="Ran Y."/>
        </authorList>
    </citation>
    <scope>NUCLEOTIDE SEQUENCE [LARGE SCALE GENOMIC DNA]</scope>
    <source>
        <strain evidence="2 3">WCH-YHL-001</strain>
    </source>
</reference>
<name>A0A7D6VEW5_9NOCA</name>
<protein>
    <submittedName>
        <fullName evidence="2">Uncharacterized protein</fullName>
    </submittedName>
</protein>
<gene>
    <name evidence="2" type="ORF">H0264_24515</name>
</gene>
<feature type="transmembrane region" description="Helical" evidence="1">
    <location>
        <begin position="39"/>
        <end position="57"/>
    </location>
</feature>